<dbReference type="STRING" id="1120918.SAMN05216249_11614"/>
<accession>A0A1I0ZLL2</accession>
<organism evidence="3 4">
    <name type="scientific">Acetitomaculum ruminis DSM 5522</name>
    <dbReference type="NCBI Taxonomy" id="1120918"/>
    <lineage>
        <taxon>Bacteria</taxon>
        <taxon>Bacillati</taxon>
        <taxon>Bacillota</taxon>
        <taxon>Clostridia</taxon>
        <taxon>Lachnospirales</taxon>
        <taxon>Lachnospiraceae</taxon>
        <taxon>Acetitomaculum</taxon>
    </lineage>
</organism>
<evidence type="ECO:0000259" key="2">
    <source>
        <dbReference type="Pfam" id="PF00117"/>
    </source>
</evidence>
<dbReference type="PRINTS" id="PR00099">
    <property type="entry name" value="CPSGATASE"/>
</dbReference>
<evidence type="ECO:0000313" key="4">
    <source>
        <dbReference type="Proteomes" id="UP000198838"/>
    </source>
</evidence>
<dbReference type="GO" id="GO:0004049">
    <property type="term" value="F:anthranilate synthase activity"/>
    <property type="evidence" value="ECO:0007669"/>
    <property type="project" value="TreeGrafter"/>
</dbReference>
<dbReference type="PRINTS" id="PR00097">
    <property type="entry name" value="ANTSNTHASEII"/>
</dbReference>
<gene>
    <name evidence="3" type="ORF">SAMN05216249_11614</name>
</gene>
<dbReference type="Gene3D" id="3.40.50.880">
    <property type="match status" value="1"/>
</dbReference>
<dbReference type="PANTHER" id="PTHR43418:SF4">
    <property type="entry name" value="MULTIFUNCTIONAL TRYPTOPHAN BIOSYNTHESIS PROTEIN"/>
    <property type="match status" value="1"/>
</dbReference>
<proteinExistence type="predicted"/>
<evidence type="ECO:0000313" key="3">
    <source>
        <dbReference type="EMBL" id="SFB26357.1"/>
    </source>
</evidence>
<dbReference type="NCBIfam" id="TIGR00566">
    <property type="entry name" value="trpG_papA"/>
    <property type="match status" value="1"/>
</dbReference>
<dbReference type="GO" id="GO:0000162">
    <property type="term" value="P:L-tryptophan biosynthetic process"/>
    <property type="evidence" value="ECO:0007669"/>
    <property type="project" value="TreeGrafter"/>
</dbReference>
<sequence length="199" mass="22913">MYYMIDNYDSFVYNLRAYMEENGQEVLVRRADEVRFEEIDSMDLEGIIISPGPKRPEDAIISNQILDRYQNLVPILGVCLGHQIIGHYYGAKVCHGKVPVHGKISKIHHNNTGVFTGLPETYDVTRYHSLVVSDEKLPSFLKVTAKTEDGVIMGISHVKYPVYGIQFHPEAVLTEYGHELLYNFHNICKEWKKEERRAV</sequence>
<dbReference type="Pfam" id="PF00117">
    <property type="entry name" value="GATase"/>
    <property type="match status" value="1"/>
</dbReference>
<feature type="domain" description="Glutamine amidotransferase" evidence="2">
    <location>
        <begin position="4"/>
        <end position="184"/>
    </location>
</feature>
<dbReference type="CDD" id="cd01743">
    <property type="entry name" value="GATase1_Anthranilate_Synthase"/>
    <property type="match status" value="1"/>
</dbReference>
<keyword evidence="4" id="KW-1185">Reference proteome</keyword>
<dbReference type="RefSeq" id="WP_092873441.1">
    <property type="nucleotide sequence ID" value="NZ_FOJY01000016.1"/>
</dbReference>
<dbReference type="FunFam" id="3.40.50.880:FF:000003">
    <property type="entry name" value="Anthranilate synthase component II"/>
    <property type="match status" value="1"/>
</dbReference>
<dbReference type="PANTHER" id="PTHR43418">
    <property type="entry name" value="MULTIFUNCTIONAL TRYPTOPHAN BIOSYNTHESIS PROTEIN-RELATED"/>
    <property type="match status" value="1"/>
</dbReference>
<evidence type="ECO:0000256" key="1">
    <source>
        <dbReference type="ARBA" id="ARBA00022962"/>
    </source>
</evidence>
<keyword evidence="1" id="KW-0315">Glutamine amidotransferase</keyword>
<name>A0A1I0ZLL2_9FIRM</name>
<dbReference type="AlphaFoldDB" id="A0A1I0ZLL2"/>
<dbReference type="Proteomes" id="UP000198838">
    <property type="component" value="Unassembled WGS sequence"/>
</dbReference>
<dbReference type="EMBL" id="FOJY01000016">
    <property type="protein sequence ID" value="SFB26357.1"/>
    <property type="molecule type" value="Genomic_DNA"/>
</dbReference>
<dbReference type="OrthoDB" id="9804328at2"/>
<dbReference type="SUPFAM" id="SSF52317">
    <property type="entry name" value="Class I glutamine amidotransferase-like"/>
    <property type="match status" value="1"/>
</dbReference>
<dbReference type="InterPro" id="IPR029062">
    <property type="entry name" value="Class_I_gatase-like"/>
</dbReference>
<dbReference type="InterPro" id="IPR006221">
    <property type="entry name" value="TrpG/PapA_dom"/>
</dbReference>
<dbReference type="InterPro" id="IPR050472">
    <property type="entry name" value="Anth_synth/Amidotransfase"/>
</dbReference>
<protein>
    <submittedName>
        <fullName evidence="3">Anthranilate synthase component 2/para-aminobenzoate synthetase component 2</fullName>
    </submittedName>
</protein>
<dbReference type="PROSITE" id="PS51273">
    <property type="entry name" value="GATASE_TYPE_1"/>
    <property type="match status" value="1"/>
</dbReference>
<dbReference type="GO" id="GO:0005829">
    <property type="term" value="C:cytosol"/>
    <property type="evidence" value="ECO:0007669"/>
    <property type="project" value="TreeGrafter"/>
</dbReference>
<dbReference type="PRINTS" id="PR00096">
    <property type="entry name" value="GATASE"/>
</dbReference>
<dbReference type="InterPro" id="IPR017926">
    <property type="entry name" value="GATASE"/>
</dbReference>
<reference evidence="3 4" key="1">
    <citation type="submission" date="2016-10" db="EMBL/GenBank/DDBJ databases">
        <authorList>
            <person name="de Groot N.N."/>
        </authorList>
    </citation>
    <scope>NUCLEOTIDE SEQUENCE [LARGE SCALE GENOMIC DNA]</scope>
    <source>
        <strain evidence="3 4">DSM 5522</strain>
    </source>
</reference>